<keyword evidence="6" id="KW-0675">Receptor</keyword>
<evidence type="ECO:0000256" key="4">
    <source>
        <dbReference type="ARBA" id="ARBA00022989"/>
    </source>
</evidence>
<dbReference type="InterPro" id="IPR052192">
    <property type="entry name" value="Insect_Ionotropic_Sensory_Rcpt"/>
</dbReference>
<gene>
    <name evidence="10" type="ORF">RN001_008791</name>
</gene>
<sequence length="613" mass="71438">MFKLLLIVLVLRLSNAFKIELENYTNIHNCVKKIIGNVVDENASLFFAMDSSGAKVFPDDIPNPYTVFDFEKTCARITKAPKIAGKKQLVLIHANDYLEAFIIYYALMYKVYASPISYTVPAITVMIILPHLTKTKLYYLHRKCWELSVVNFVVVTYDKTFKNNTMVVYTTDPQALENRCETRLEYLNIQNCNGNVTIKFPNLLRKYSYCNLYYDRINRSSVDLLLSSKIKWFVVDTIVETLNMTLYYKPYASDNNYFSERFALTDRMFNVCYKLGWCTTFLGYSNFLSVFPYPKQLAPIESLQITFKMTILVSILISFVCVAVIWWLISKYSRNEIHEDFIATMLTVYSITLLGSCNRSPLKTALRFVFITYVIYAVHIQTAFNSTLIRILTVPQYEFGIHSIEESDIPIIINNSTYEGIRDMNVIGINKKIMKKFIVVDTYEESTYTKNPLHKYPVFEFDDDFNKQRRLKNYTLYYTLGDTFIGTQYYTFAVYSYLHNSVDKIIVILRESGLTDKVRNDFEYVIKNEERIKNANSDDDGKVVNPVNHVYPIFVFWGIGMTLATCAFIGELLIAFIKNNKFMFQKRNQLQSNGGLERIRVFHVRQFSANTKF</sequence>
<keyword evidence="7" id="KW-0325">Glycoprotein</keyword>
<evidence type="ECO:0000256" key="1">
    <source>
        <dbReference type="ARBA" id="ARBA00004651"/>
    </source>
</evidence>
<evidence type="ECO:0000313" key="10">
    <source>
        <dbReference type="EMBL" id="KAK4880645.1"/>
    </source>
</evidence>
<dbReference type="Proteomes" id="UP001353858">
    <property type="component" value="Unassembled WGS sequence"/>
</dbReference>
<reference evidence="11" key="1">
    <citation type="submission" date="2023-01" db="EMBL/GenBank/DDBJ databases">
        <title>Key to firefly adult light organ development and bioluminescence: homeobox transcription factors regulate luciferase expression and transportation to peroxisome.</title>
        <authorList>
            <person name="Fu X."/>
        </authorList>
    </citation>
    <scope>NUCLEOTIDE SEQUENCE [LARGE SCALE GENOMIC DNA]</scope>
</reference>
<dbReference type="GO" id="GO:0005886">
    <property type="term" value="C:plasma membrane"/>
    <property type="evidence" value="ECO:0007669"/>
    <property type="project" value="UniProtKB-SubCell"/>
</dbReference>
<dbReference type="PANTHER" id="PTHR42643:SF24">
    <property type="entry name" value="IONOTROPIC RECEPTOR 60A"/>
    <property type="match status" value="1"/>
</dbReference>
<keyword evidence="5 8" id="KW-0472">Membrane</keyword>
<evidence type="ECO:0000256" key="6">
    <source>
        <dbReference type="ARBA" id="ARBA00023170"/>
    </source>
</evidence>
<feature type="transmembrane region" description="Helical" evidence="8">
    <location>
        <begin position="554"/>
        <end position="577"/>
    </location>
</feature>
<dbReference type="PANTHER" id="PTHR42643">
    <property type="entry name" value="IONOTROPIC RECEPTOR 20A-RELATED"/>
    <property type="match status" value="1"/>
</dbReference>
<evidence type="ECO:0000256" key="3">
    <source>
        <dbReference type="ARBA" id="ARBA00022692"/>
    </source>
</evidence>
<accession>A0AAN7P4Q5</accession>
<evidence type="ECO:0000256" key="9">
    <source>
        <dbReference type="SAM" id="SignalP"/>
    </source>
</evidence>
<dbReference type="Gene3D" id="1.10.287.70">
    <property type="match status" value="1"/>
</dbReference>
<dbReference type="EMBL" id="JARPUR010000003">
    <property type="protein sequence ID" value="KAK4880645.1"/>
    <property type="molecule type" value="Genomic_DNA"/>
</dbReference>
<evidence type="ECO:0000256" key="7">
    <source>
        <dbReference type="ARBA" id="ARBA00023180"/>
    </source>
</evidence>
<keyword evidence="2" id="KW-1003">Cell membrane</keyword>
<dbReference type="AlphaFoldDB" id="A0AAN7P4Q5"/>
<evidence type="ECO:0000256" key="8">
    <source>
        <dbReference type="SAM" id="Phobius"/>
    </source>
</evidence>
<feature type="transmembrane region" description="Helical" evidence="8">
    <location>
        <begin position="305"/>
        <end position="329"/>
    </location>
</feature>
<feature type="chain" id="PRO_5043003030" evidence="9">
    <location>
        <begin position="17"/>
        <end position="613"/>
    </location>
</feature>
<feature type="transmembrane region" description="Helical" evidence="8">
    <location>
        <begin position="274"/>
        <end position="293"/>
    </location>
</feature>
<keyword evidence="3 8" id="KW-0812">Transmembrane</keyword>
<keyword evidence="9" id="KW-0732">Signal</keyword>
<organism evidence="10 11">
    <name type="scientific">Aquatica leii</name>
    <dbReference type="NCBI Taxonomy" id="1421715"/>
    <lineage>
        <taxon>Eukaryota</taxon>
        <taxon>Metazoa</taxon>
        <taxon>Ecdysozoa</taxon>
        <taxon>Arthropoda</taxon>
        <taxon>Hexapoda</taxon>
        <taxon>Insecta</taxon>
        <taxon>Pterygota</taxon>
        <taxon>Neoptera</taxon>
        <taxon>Endopterygota</taxon>
        <taxon>Coleoptera</taxon>
        <taxon>Polyphaga</taxon>
        <taxon>Elateriformia</taxon>
        <taxon>Elateroidea</taxon>
        <taxon>Lampyridae</taxon>
        <taxon>Luciolinae</taxon>
        <taxon>Aquatica</taxon>
    </lineage>
</organism>
<comment type="subcellular location">
    <subcellularLocation>
        <location evidence="1">Cell membrane</location>
        <topology evidence="1">Multi-pass membrane protein</topology>
    </subcellularLocation>
</comment>
<keyword evidence="4 8" id="KW-1133">Transmembrane helix</keyword>
<evidence type="ECO:0000256" key="5">
    <source>
        <dbReference type="ARBA" id="ARBA00023136"/>
    </source>
</evidence>
<protein>
    <submittedName>
        <fullName evidence="10">Uncharacterized protein</fullName>
    </submittedName>
</protein>
<name>A0AAN7P4Q5_9COLE</name>
<evidence type="ECO:0000256" key="2">
    <source>
        <dbReference type="ARBA" id="ARBA00022475"/>
    </source>
</evidence>
<proteinExistence type="predicted"/>
<evidence type="ECO:0000313" key="11">
    <source>
        <dbReference type="Proteomes" id="UP001353858"/>
    </source>
</evidence>
<comment type="caution">
    <text evidence="10">The sequence shown here is derived from an EMBL/GenBank/DDBJ whole genome shotgun (WGS) entry which is preliminary data.</text>
</comment>
<feature type="signal peptide" evidence="9">
    <location>
        <begin position="1"/>
        <end position="16"/>
    </location>
</feature>
<keyword evidence="11" id="KW-1185">Reference proteome</keyword>